<dbReference type="EMBL" id="QMEY01000022">
    <property type="protein sequence ID" value="RBQ15541.1"/>
    <property type="molecule type" value="Genomic_DNA"/>
</dbReference>
<proteinExistence type="predicted"/>
<organism evidence="1 2">
    <name type="scientific">Spongiactinospora rosea</name>
    <dbReference type="NCBI Taxonomy" id="2248750"/>
    <lineage>
        <taxon>Bacteria</taxon>
        <taxon>Bacillati</taxon>
        <taxon>Actinomycetota</taxon>
        <taxon>Actinomycetes</taxon>
        <taxon>Streptosporangiales</taxon>
        <taxon>Streptosporangiaceae</taxon>
        <taxon>Spongiactinospora</taxon>
    </lineage>
</organism>
<keyword evidence="2" id="KW-1185">Reference proteome</keyword>
<protein>
    <submittedName>
        <fullName evidence="1">Uncharacterized protein</fullName>
    </submittedName>
</protein>
<dbReference type="Proteomes" id="UP000253303">
    <property type="component" value="Unassembled WGS sequence"/>
</dbReference>
<accession>A0A366LNP9</accession>
<evidence type="ECO:0000313" key="1">
    <source>
        <dbReference type="EMBL" id="RBQ15541.1"/>
    </source>
</evidence>
<evidence type="ECO:0000313" key="2">
    <source>
        <dbReference type="Proteomes" id="UP000253303"/>
    </source>
</evidence>
<name>A0A366LNP9_9ACTN</name>
<gene>
    <name evidence="1" type="ORF">DP939_34770</name>
</gene>
<comment type="caution">
    <text evidence="1">The sequence shown here is derived from an EMBL/GenBank/DDBJ whole genome shotgun (WGS) entry which is preliminary data.</text>
</comment>
<dbReference type="AlphaFoldDB" id="A0A366LNP9"/>
<reference evidence="1 2" key="1">
    <citation type="submission" date="2018-06" db="EMBL/GenBank/DDBJ databases">
        <title>Sphaerisporangium craniellae sp. nov., isolated from a marine sponge in the South China Sea.</title>
        <authorList>
            <person name="Li L."/>
        </authorList>
    </citation>
    <scope>NUCLEOTIDE SEQUENCE [LARGE SCALE GENOMIC DNA]</scope>
    <source>
        <strain evidence="1 2">LHW63015</strain>
    </source>
</reference>
<sequence>MGAVLVSDVALARSPNVVITVPTIRAFSTGCLIEANVVMRQHTLSAEDYEALGMSVYPHMIPKAEAGQLPERLLRFGVRFGDGTKATTVGQRFDGVRLRQDPPSPPRLSLLFGGVSMRSGGEDAAVSLVGLWLWPLPPAETFELAAEWPAGGVELSIVSVDGAAIVAAARRSVPYWPEDAESG</sequence>